<dbReference type="PANTHER" id="PTHR45138">
    <property type="entry name" value="REGULATORY COMPONENTS OF SENSORY TRANSDUCTION SYSTEM"/>
    <property type="match status" value="1"/>
</dbReference>
<feature type="domain" description="GGDEF" evidence="5">
    <location>
        <begin position="514"/>
        <end position="650"/>
    </location>
</feature>
<protein>
    <recommendedName>
        <fullName evidence="2">diguanylate cyclase</fullName>
        <ecNumber evidence="2">2.7.7.65</ecNumber>
    </recommendedName>
</protein>
<dbReference type="InterPro" id="IPR011990">
    <property type="entry name" value="TPR-like_helical_dom_sf"/>
</dbReference>
<dbReference type="Gene3D" id="1.25.40.10">
    <property type="entry name" value="Tetratricopeptide repeat domain"/>
    <property type="match status" value="2"/>
</dbReference>
<evidence type="ECO:0000259" key="5">
    <source>
        <dbReference type="PROSITE" id="PS50887"/>
    </source>
</evidence>
<dbReference type="Gene3D" id="3.30.70.270">
    <property type="match status" value="1"/>
</dbReference>
<reference evidence="6 7" key="1">
    <citation type="journal article" date="2017" name="J. Fish Dis.">
        <title>Comparative assessment of Vibrio virulence in marine fish larvae.</title>
        <authorList>
            <person name="Ronneseth A."/>
            <person name="Castillo D."/>
            <person name="D'Alvise P."/>
            <person name="Tonnesen O."/>
            <person name="Haugland G."/>
            <person name="Grotkjaer T."/>
            <person name="Engell-Sorensen K."/>
            <person name="Norremark L."/>
            <person name="Bergh O."/>
            <person name="Wergeland H.I."/>
            <person name="Gram L."/>
        </authorList>
    </citation>
    <scope>NUCLEOTIDE SEQUENCE [LARGE SCALE GENOMIC DNA]</scope>
    <source>
        <strain evidence="6 7">90-11-286</strain>
    </source>
</reference>
<dbReference type="InterPro" id="IPR000160">
    <property type="entry name" value="GGDEF_dom"/>
</dbReference>
<comment type="cofactor">
    <cofactor evidence="1">
        <name>Mg(2+)</name>
        <dbReference type="ChEBI" id="CHEBI:18420"/>
    </cofactor>
</comment>
<dbReference type="Pfam" id="PF00990">
    <property type="entry name" value="GGDEF"/>
    <property type="match status" value="1"/>
</dbReference>
<accession>A0ABD4QZF5</accession>
<evidence type="ECO:0000313" key="6">
    <source>
        <dbReference type="EMBL" id="MBT2920584.1"/>
    </source>
</evidence>
<dbReference type="Proteomes" id="UP000078309">
    <property type="component" value="Unassembled WGS sequence"/>
</dbReference>
<dbReference type="GO" id="GO:0052621">
    <property type="term" value="F:diguanylate cyclase activity"/>
    <property type="evidence" value="ECO:0007669"/>
    <property type="project" value="UniProtKB-EC"/>
</dbReference>
<dbReference type="InterPro" id="IPR029787">
    <property type="entry name" value="Nucleotide_cyclase"/>
</dbReference>
<proteinExistence type="predicted"/>
<dbReference type="Pfam" id="PF13424">
    <property type="entry name" value="TPR_12"/>
    <property type="match status" value="1"/>
</dbReference>
<evidence type="ECO:0000256" key="1">
    <source>
        <dbReference type="ARBA" id="ARBA00001946"/>
    </source>
</evidence>
<dbReference type="PANTHER" id="PTHR45138:SF9">
    <property type="entry name" value="DIGUANYLATE CYCLASE DGCM-RELATED"/>
    <property type="match status" value="1"/>
</dbReference>
<dbReference type="SUPFAM" id="SSF55073">
    <property type="entry name" value="Nucleotide cyclase"/>
    <property type="match status" value="1"/>
</dbReference>
<feature type="transmembrane region" description="Helical" evidence="4">
    <location>
        <begin position="445"/>
        <end position="462"/>
    </location>
</feature>
<dbReference type="SMART" id="SM00267">
    <property type="entry name" value="GGDEF"/>
    <property type="match status" value="1"/>
</dbReference>
<dbReference type="InterPro" id="IPR019734">
    <property type="entry name" value="TPR_rpt"/>
</dbReference>
<dbReference type="EC" id="2.7.7.65" evidence="2"/>
<dbReference type="CDD" id="cd01949">
    <property type="entry name" value="GGDEF"/>
    <property type="match status" value="1"/>
</dbReference>
<dbReference type="SMART" id="SM00028">
    <property type="entry name" value="TPR"/>
    <property type="match status" value="5"/>
</dbReference>
<evidence type="ECO:0000256" key="4">
    <source>
        <dbReference type="SAM" id="Phobius"/>
    </source>
</evidence>
<sequence>MYKSMPRSFKSFLVVSIVSLVSIFMSLQCHSKLQEAEFCADDYLSCNINESDASFLNLYYDSFERPKVIKNSFTDWRQWWSPQAKALYIFSQNNLIQFAGITPLVTEEALAIGRQYSIDWIIAEAYFYEAQELYSSQQLIQSESLLNDVLEMVERIGYNGLKGRVYNLLGNISFDQTNLKKALKYYQIAYQLFDGNKHAIQMCIILNNISTVYIHTEDWKNADIYSKRSLKVYQNHNFSNSLTEAILYTNASVIDTALGREESQQRNVELAFDRAMKTGSKQLQFKTMVNLADNLLNQGETEDALDIMIRCLSLAREESNPLFTAYCQESLAEVYLAKTQLELAILSAKEAVGIYTDHNNVPRIIYATDIISRIYEQKGRYDEALFEYKKMATLEKKLILQSREKEALSLKNQFDRKLDEQELLLLSAKNDIQKLQIQAQEFREWLYFLLFIIISFVSLISYRKYKKIKIKHSTLQQDHAKLEVESTHDPLTDLYNRRYLDTWFSYQEETTNNKPHLLAIIDVDYFKKINDQYGHEAGDEVLRALSTILKQQLRPEDLLMRWGGEEFVMIISTPEAHIKEVVLERIRAQVEQTSFYWAGQRVPVTVSIGAIAEKSVSKLALSWQSAMESADQALYQAKSEGRNRFIVNDSYQ</sequence>
<name>A0ABD4QZF5_VIBAN</name>
<comment type="catalytic activity">
    <reaction evidence="3">
        <text>2 GTP = 3',3'-c-di-GMP + 2 diphosphate</text>
        <dbReference type="Rhea" id="RHEA:24898"/>
        <dbReference type="ChEBI" id="CHEBI:33019"/>
        <dbReference type="ChEBI" id="CHEBI:37565"/>
        <dbReference type="ChEBI" id="CHEBI:58805"/>
        <dbReference type="EC" id="2.7.7.65"/>
    </reaction>
</comment>
<evidence type="ECO:0000256" key="3">
    <source>
        <dbReference type="ARBA" id="ARBA00034247"/>
    </source>
</evidence>
<organism evidence="6 7">
    <name type="scientific">Vibrio anguillarum</name>
    <name type="common">Listonella anguillarum</name>
    <dbReference type="NCBI Taxonomy" id="55601"/>
    <lineage>
        <taxon>Bacteria</taxon>
        <taxon>Pseudomonadati</taxon>
        <taxon>Pseudomonadota</taxon>
        <taxon>Gammaproteobacteria</taxon>
        <taxon>Vibrionales</taxon>
        <taxon>Vibrionaceae</taxon>
        <taxon>Vibrio</taxon>
    </lineage>
</organism>
<comment type="caution">
    <text evidence="6">The sequence shown here is derived from an EMBL/GenBank/DDBJ whole genome shotgun (WGS) entry which is preliminary data.</text>
</comment>
<keyword evidence="4" id="KW-0472">Membrane</keyword>
<dbReference type="EMBL" id="JAHGUI010000117">
    <property type="protein sequence ID" value="MBT2920584.1"/>
    <property type="molecule type" value="Genomic_DNA"/>
</dbReference>
<dbReference type="NCBIfam" id="TIGR00254">
    <property type="entry name" value="GGDEF"/>
    <property type="match status" value="1"/>
</dbReference>
<evidence type="ECO:0000313" key="7">
    <source>
        <dbReference type="Proteomes" id="UP000078309"/>
    </source>
</evidence>
<dbReference type="SUPFAM" id="SSF48452">
    <property type="entry name" value="TPR-like"/>
    <property type="match status" value="2"/>
</dbReference>
<keyword evidence="4" id="KW-1133">Transmembrane helix</keyword>
<dbReference type="AlphaFoldDB" id="A0ABD4QZF5"/>
<dbReference type="FunFam" id="3.30.70.270:FF:000001">
    <property type="entry name" value="Diguanylate cyclase domain protein"/>
    <property type="match status" value="1"/>
</dbReference>
<gene>
    <name evidence="6" type="ORF">PL14_18120</name>
</gene>
<dbReference type="PROSITE" id="PS50887">
    <property type="entry name" value="GGDEF"/>
    <property type="match status" value="1"/>
</dbReference>
<dbReference type="Pfam" id="PF13181">
    <property type="entry name" value="TPR_8"/>
    <property type="match status" value="1"/>
</dbReference>
<dbReference type="InterPro" id="IPR043128">
    <property type="entry name" value="Rev_trsase/Diguanyl_cyclase"/>
</dbReference>
<keyword evidence="4" id="KW-0812">Transmembrane</keyword>
<dbReference type="RefSeq" id="WP_064625149.1">
    <property type="nucleotide sequence ID" value="NZ_CP022101.1"/>
</dbReference>
<dbReference type="InterPro" id="IPR050469">
    <property type="entry name" value="Diguanylate_Cyclase"/>
</dbReference>
<evidence type="ECO:0000256" key="2">
    <source>
        <dbReference type="ARBA" id="ARBA00012528"/>
    </source>
</evidence>